<proteinExistence type="predicted"/>
<accession>A0ABM8GFZ3</accession>
<organism evidence="2 3">
    <name type="scientific">Naasia aerilata</name>
    <dbReference type="NCBI Taxonomy" id="1162966"/>
    <lineage>
        <taxon>Bacteria</taxon>
        <taxon>Bacillati</taxon>
        <taxon>Actinomycetota</taxon>
        <taxon>Actinomycetes</taxon>
        <taxon>Micrococcales</taxon>
        <taxon>Microbacteriaceae</taxon>
        <taxon>Naasia</taxon>
    </lineage>
</organism>
<evidence type="ECO:0000313" key="2">
    <source>
        <dbReference type="EMBL" id="BDZ47245.1"/>
    </source>
</evidence>
<name>A0ABM8GFZ3_9MICO</name>
<reference evidence="3" key="1">
    <citation type="journal article" date="2019" name="Int. J. Syst. Evol. Microbiol.">
        <title>The Global Catalogue of Microorganisms (GCM) 10K type strain sequencing project: providing services to taxonomists for standard genome sequencing and annotation.</title>
        <authorList>
            <consortium name="The Broad Institute Genomics Platform"/>
            <consortium name="The Broad Institute Genome Sequencing Center for Infectious Disease"/>
            <person name="Wu L."/>
            <person name="Ma J."/>
        </authorList>
    </citation>
    <scope>NUCLEOTIDE SEQUENCE [LARGE SCALE GENOMIC DNA]</scope>
    <source>
        <strain evidence="3">NBRC 108725</strain>
    </source>
</reference>
<feature type="region of interest" description="Disordered" evidence="1">
    <location>
        <begin position="61"/>
        <end position="84"/>
    </location>
</feature>
<dbReference type="RefSeq" id="WP_286277191.1">
    <property type="nucleotide sequence ID" value="NZ_AP027731.1"/>
</dbReference>
<evidence type="ECO:0000313" key="3">
    <source>
        <dbReference type="Proteomes" id="UP001321498"/>
    </source>
</evidence>
<dbReference type="Proteomes" id="UP001321498">
    <property type="component" value="Chromosome"/>
</dbReference>
<gene>
    <name evidence="2" type="ORF">GCM10025866_31540</name>
</gene>
<protein>
    <submittedName>
        <fullName evidence="2">Uncharacterized protein</fullName>
    </submittedName>
</protein>
<evidence type="ECO:0000256" key="1">
    <source>
        <dbReference type="SAM" id="MobiDB-lite"/>
    </source>
</evidence>
<feature type="region of interest" description="Disordered" evidence="1">
    <location>
        <begin position="1"/>
        <end position="20"/>
    </location>
</feature>
<keyword evidence="3" id="KW-1185">Reference proteome</keyword>
<dbReference type="EMBL" id="AP027731">
    <property type="protein sequence ID" value="BDZ47245.1"/>
    <property type="molecule type" value="Genomic_DNA"/>
</dbReference>
<sequence>MSRIVRWAKLPEDPTEADEQRLAETKGLEAMLEALPEAAEAVGATEELRALLEQEYTERLERLHSTGVEGEENAEEQESDSEGELRLRLLRVKRSAVISLRDRNEIDDTVLRHVQSHIDLEELRLTRTLGEPE</sequence>
<feature type="compositionally biased region" description="Acidic residues" evidence="1">
    <location>
        <begin position="69"/>
        <end position="82"/>
    </location>
</feature>